<reference evidence="2 3" key="1">
    <citation type="submission" date="2014-02" db="EMBL/GenBank/DDBJ databases">
        <title>Expanding our view of genomic diversity in Candidatus Accumulibacter clades.</title>
        <authorList>
            <person name="Skennerton C.T."/>
            <person name="Barr J.J."/>
            <person name="Slater F.R."/>
            <person name="Bond P.L."/>
            <person name="Tyson G.W."/>
        </authorList>
    </citation>
    <scope>NUCLEOTIDE SEQUENCE [LARGE SCALE GENOMIC DNA]</scope>
    <source>
        <strain evidence="3">BA-91</strain>
    </source>
</reference>
<dbReference type="AlphaFoldDB" id="A0A084Y6L0"/>
<evidence type="ECO:0000256" key="1">
    <source>
        <dbReference type="SAM" id="MobiDB-lite"/>
    </source>
</evidence>
<feature type="region of interest" description="Disordered" evidence="1">
    <location>
        <begin position="80"/>
        <end position="103"/>
    </location>
</feature>
<feature type="compositionally biased region" description="Basic and acidic residues" evidence="1">
    <location>
        <begin position="151"/>
        <end position="164"/>
    </location>
</feature>
<dbReference type="EMBL" id="JDVG02000711">
    <property type="protein sequence ID" value="KFB70354.1"/>
    <property type="molecule type" value="Genomic_DNA"/>
</dbReference>
<feature type="compositionally biased region" description="Basic residues" evidence="1">
    <location>
        <begin position="137"/>
        <end position="147"/>
    </location>
</feature>
<name>A0A084Y6L0_9PROT</name>
<comment type="caution">
    <text evidence="2">The sequence shown here is derived from an EMBL/GenBank/DDBJ whole genome shotgun (WGS) entry which is preliminary data.</text>
</comment>
<evidence type="ECO:0000313" key="3">
    <source>
        <dbReference type="Proteomes" id="UP000020077"/>
    </source>
</evidence>
<feature type="region of interest" description="Disordered" evidence="1">
    <location>
        <begin position="118"/>
        <end position="171"/>
    </location>
</feature>
<protein>
    <submittedName>
        <fullName evidence="2">Uncharacterized protein</fullName>
    </submittedName>
</protein>
<evidence type="ECO:0000313" key="2">
    <source>
        <dbReference type="EMBL" id="KFB70354.1"/>
    </source>
</evidence>
<dbReference type="Proteomes" id="UP000020077">
    <property type="component" value="Unassembled WGS sequence"/>
</dbReference>
<sequence length="209" mass="23317">MNQGVHEVIDEAAGAPDVELQVHRTVGGVDVGNQHAHDRLAVDEQLQAMAAHQRQAGETGCKPADTLRSAGEGGWRNHVFRRNAPGPAQNLRLQGDRPLHPGSAETAFADQQIRQGTNGRHENDQQQPRQCRAVRASPRKNAQRNRQRQCQIDEREKTEHHAEEYETVAGHGSMRVPPRLLSPCRSARRQLSKILTVHRLRCRVMVTSG</sequence>
<proteinExistence type="predicted"/>
<organism evidence="2 3">
    <name type="scientific">Candidatus Accumulibacter phosphatis</name>
    <dbReference type="NCBI Taxonomy" id="327160"/>
    <lineage>
        <taxon>Bacteria</taxon>
        <taxon>Pseudomonadati</taxon>
        <taxon>Pseudomonadota</taxon>
        <taxon>Betaproteobacteria</taxon>
        <taxon>Candidatus Accumulibacter</taxon>
    </lineage>
</organism>
<gene>
    <name evidence="2" type="ORF">AW09_004529</name>
</gene>
<accession>A0A084Y6L0</accession>